<proteinExistence type="predicted"/>
<evidence type="ECO:0000313" key="2">
    <source>
        <dbReference type="EMBL" id="QFT25371.1"/>
    </source>
</evidence>
<name>A0A5P9CH61_9VIBR</name>
<dbReference type="KEGG" id="vaq:FIV01_02815"/>
<protein>
    <recommendedName>
        <fullName evidence="1">Tc1-like transposase DDE domain-containing protein</fullName>
    </recommendedName>
</protein>
<dbReference type="AlphaFoldDB" id="A0A5P9CH61"/>
<accession>A0A5P9CH61</accession>
<dbReference type="Pfam" id="PF13358">
    <property type="entry name" value="DDE_3"/>
    <property type="match status" value="1"/>
</dbReference>
<dbReference type="InterPro" id="IPR036397">
    <property type="entry name" value="RNaseH_sf"/>
</dbReference>
<dbReference type="InterPro" id="IPR047655">
    <property type="entry name" value="Transpos_IS630-like"/>
</dbReference>
<dbReference type="GO" id="GO:0003676">
    <property type="term" value="F:nucleic acid binding"/>
    <property type="evidence" value="ECO:0007669"/>
    <property type="project" value="InterPro"/>
</dbReference>
<dbReference type="Gene3D" id="3.30.420.10">
    <property type="entry name" value="Ribonuclease H-like superfamily/Ribonuclease H"/>
    <property type="match status" value="1"/>
</dbReference>
<dbReference type="EMBL" id="CP045350">
    <property type="protein sequence ID" value="QFT25371.1"/>
    <property type="molecule type" value="Genomic_DNA"/>
</dbReference>
<keyword evidence="3" id="KW-1185">Reference proteome</keyword>
<dbReference type="PANTHER" id="PTHR46564">
    <property type="entry name" value="TRANSPOSASE"/>
    <property type="match status" value="1"/>
</dbReference>
<evidence type="ECO:0000259" key="1">
    <source>
        <dbReference type="Pfam" id="PF13358"/>
    </source>
</evidence>
<sequence length="177" mass="20352">MGLDNVDVWFQDEARFGQQNTTTRLWAERGTRPRAVKQQQFEYAYLFGSVCPAKGIGEAMVVPWVNKDIMVEHLKQISAVTETGRHAVVIIDGAGWHTNDIAKELNNVSIIKLPPYSPELNPIEQVWSWLRQHYLANQSFTDYDDIVAKICAAWNHFLDSSKRVTKMCSRRWIELTS</sequence>
<dbReference type="NCBIfam" id="NF033545">
    <property type="entry name" value="transpos_IS630"/>
    <property type="match status" value="1"/>
</dbReference>
<feature type="domain" description="Tc1-like transposase DDE" evidence="1">
    <location>
        <begin position="7"/>
        <end position="146"/>
    </location>
</feature>
<reference evidence="2 3" key="1">
    <citation type="submission" date="2019-10" db="EMBL/GenBank/DDBJ databases">
        <title>Complete genome sequence of Vibrio sp. strain THAF100, isolated from non-filtered water from the water column of tank 6 of a marine aquarium containing stony-coral fragments. Water maintained at 26 degree C.</title>
        <authorList>
            <person name="Ruckert C."/>
            <person name="Franco A."/>
            <person name="Kalinowski J."/>
            <person name="Glaeser S."/>
        </authorList>
    </citation>
    <scope>NUCLEOTIDE SEQUENCE [LARGE SCALE GENOMIC DNA]</scope>
    <source>
        <strain evidence="2 3">THAF100</strain>
    </source>
</reference>
<dbReference type="InterPro" id="IPR038717">
    <property type="entry name" value="Tc1-like_DDE_dom"/>
</dbReference>
<evidence type="ECO:0000313" key="3">
    <source>
        <dbReference type="Proteomes" id="UP000326936"/>
    </source>
</evidence>
<dbReference type="Proteomes" id="UP000326936">
    <property type="component" value="Chromosome"/>
</dbReference>
<organism evidence="2 3">
    <name type="scientific">Vibrio aquimaris</name>
    <dbReference type="NCBI Taxonomy" id="2587862"/>
    <lineage>
        <taxon>Bacteria</taxon>
        <taxon>Pseudomonadati</taxon>
        <taxon>Pseudomonadota</taxon>
        <taxon>Gammaproteobacteria</taxon>
        <taxon>Vibrionales</taxon>
        <taxon>Vibrionaceae</taxon>
        <taxon>Vibrio</taxon>
    </lineage>
</organism>
<dbReference type="PANTHER" id="PTHR46564:SF1">
    <property type="entry name" value="TRANSPOSASE"/>
    <property type="match status" value="1"/>
</dbReference>
<gene>
    <name evidence="2" type="ORF">FIV01_02815</name>
</gene>